<dbReference type="RefSeq" id="WP_253673621.1">
    <property type="nucleotide sequence ID" value="NZ_JAMTCP010000054.1"/>
</dbReference>
<keyword evidence="4" id="KW-0143">Chaperone</keyword>
<dbReference type="InterPro" id="IPR025734">
    <property type="entry name" value="EspG"/>
</dbReference>
<accession>A0ABT1I2G6</accession>
<sequence>MWTELTPAEFNALWRRLDLGRKPPALRVPEQGATNDEAREIYRQAWQSLRHRQIATPDDDVQPEIAGNLALLARPALTLDLRWSPGPNAELRAVAAVRGDWGTLGVWADDRVWLDGVRSTAIATALVSLLGHAQAGPGRSLNIPADALSQAGQAQGYAFESALADGGVHPQDARTLRTMLDADRLRLGLFSAATRDQWGQTTRAPWVLNVLDTRQGRYAYFQRDGYLTVLPADNRRITGLLQELLQAMERR</sequence>
<reference evidence="5 6" key="1">
    <citation type="submission" date="2022-06" db="EMBL/GenBank/DDBJ databases">
        <title>Genomic Encyclopedia of Archaeal and Bacterial Type Strains, Phase II (KMG-II): from individual species to whole genera.</title>
        <authorList>
            <person name="Goeker M."/>
        </authorList>
    </citation>
    <scope>NUCLEOTIDE SEQUENCE [LARGE SCALE GENOMIC DNA]</scope>
    <source>
        <strain evidence="5 6">DSM 40477</strain>
    </source>
</reference>
<evidence type="ECO:0000256" key="3">
    <source>
        <dbReference type="ARBA" id="ARBA00022490"/>
    </source>
</evidence>
<comment type="similarity">
    <text evidence="2">Belongs to the EspG family.</text>
</comment>
<evidence type="ECO:0000313" key="5">
    <source>
        <dbReference type="EMBL" id="MCP2261989.1"/>
    </source>
</evidence>
<comment type="subcellular location">
    <subcellularLocation>
        <location evidence="1">Cytoplasm</location>
    </subcellularLocation>
</comment>
<keyword evidence="3" id="KW-0963">Cytoplasm</keyword>
<dbReference type="Pfam" id="PF14011">
    <property type="entry name" value="ESX-1_EspG"/>
    <property type="match status" value="1"/>
</dbReference>
<proteinExistence type="inferred from homology"/>
<evidence type="ECO:0000256" key="4">
    <source>
        <dbReference type="ARBA" id="ARBA00023186"/>
    </source>
</evidence>
<comment type="caution">
    <text evidence="5">The sequence shown here is derived from an EMBL/GenBank/DDBJ whole genome shotgun (WGS) entry which is preliminary data.</text>
</comment>
<evidence type="ECO:0000256" key="1">
    <source>
        <dbReference type="ARBA" id="ARBA00004496"/>
    </source>
</evidence>
<organism evidence="5 6">
    <name type="scientific">Streptoalloteichus tenebrarius (strain ATCC 17920 / DSM 40477 / JCM 4838 / CBS 697.72 / NBRC 16177 / NCIMB 11028 / NRRL B-12390 / A12253. 1 / ISP 5477)</name>
    <name type="common">Streptomyces tenebrarius</name>
    <dbReference type="NCBI Taxonomy" id="1933"/>
    <lineage>
        <taxon>Bacteria</taxon>
        <taxon>Bacillati</taxon>
        <taxon>Actinomycetota</taxon>
        <taxon>Actinomycetes</taxon>
        <taxon>Pseudonocardiales</taxon>
        <taxon>Pseudonocardiaceae</taxon>
        <taxon>Streptoalloteichus</taxon>
    </lineage>
</organism>
<evidence type="ECO:0000313" key="6">
    <source>
        <dbReference type="Proteomes" id="UP001205311"/>
    </source>
</evidence>
<protein>
    <submittedName>
        <fullName evidence="5">EspG family protein</fullName>
    </submittedName>
</protein>
<name>A0ABT1I2G6_STRSD</name>
<gene>
    <name evidence="5" type="ORF">LX15_005720</name>
</gene>
<evidence type="ECO:0000256" key="2">
    <source>
        <dbReference type="ARBA" id="ARBA00006411"/>
    </source>
</evidence>
<dbReference type="Proteomes" id="UP001205311">
    <property type="component" value="Unassembled WGS sequence"/>
</dbReference>
<dbReference type="EMBL" id="JAMTCP010000054">
    <property type="protein sequence ID" value="MCP2261989.1"/>
    <property type="molecule type" value="Genomic_DNA"/>
</dbReference>
<keyword evidence="6" id="KW-1185">Reference proteome</keyword>